<dbReference type="OrthoDB" id="2969855at2"/>
<comment type="caution">
    <text evidence="2">The sequence shown here is derived from an EMBL/GenBank/DDBJ whole genome shotgun (WGS) entry which is preliminary data.</text>
</comment>
<dbReference type="EMBL" id="MCIB01000023">
    <property type="protein sequence ID" value="RKD31229.1"/>
    <property type="molecule type" value="Genomic_DNA"/>
</dbReference>
<keyword evidence="1" id="KW-0472">Membrane</keyword>
<keyword evidence="1" id="KW-0812">Transmembrane</keyword>
<feature type="transmembrane region" description="Helical" evidence="1">
    <location>
        <begin position="80"/>
        <end position="100"/>
    </location>
</feature>
<sequence>MKNFIKNVVVVAVVAFILQLIWEYVQCDIFYTMDESTNHTRLMFSATFGDMMMSVVLYGLLAFVNKDVNWILKKWNRHDYIITTLYALFLSFYFEISALYNNRWGYNEETMPLFPNTNIALVPVIQLIVLFPIIFIISRKILRRLNK</sequence>
<protein>
    <submittedName>
        <fullName evidence="2">Uncharacterized protein</fullName>
    </submittedName>
</protein>
<dbReference type="RefSeq" id="WP_120169631.1">
    <property type="nucleotide sequence ID" value="NZ_MCIB01000023.1"/>
</dbReference>
<feature type="transmembrane region" description="Helical" evidence="1">
    <location>
        <begin position="120"/>
        <end position="138"/>
    </location>
</feature>
<evidence type="ECO:0000313" key="3">
    <source>
        <dbReference type="Proteomes" id="UP000284177"/>
    </source>
</evidence>
<keyword evidence="3" id="KW-1185">Reference proteome</keyword>
<reference evidence="2 3" key="1">
    <citation type="submission" date="2016-08" db="EMBL/GenBank/DDBJ databases">
        <title>Novel Firmicutes and Novel Genomes.</title>
        <authorList>
            <person name="Poppleton D.I."/>
            <person name="Gribaldo S."/>
        </authorList>
    </citation>
    <scope>NUCLEOTIDE SEQUENCE [LARGE SCALE GENOMIC DNA]</scope>
    <source>
        <strain evidence="2 3">CTT3</strain>
    </source>
</reference>
<dbReference type="AlphaFoldDB" id="A0A419T1C8"/>
<feature type="transmembrane region" description="Helical" evidence="1">
    <location>
        <begin position="43"/>
        <end position="64"/>
    </location>
</feature>
<organism evidence="2 3">
    <name type="scientific">Thermohalobacter berrensis</name>
    <dbReference type="NCBI Taxonomy" id="99594"/>
    <lineage>
        <taxon>Bacteria</taxon>
        <taxon>Bacillati</taxon>
        <taxon>Bacillota</taxon>
        <taxon>Tissierellia</taxon>
        <taxon>Tissierellales</taxon>
        <taxon>Thermohalobacteraceae</taxon>
        <taxon>Thermohalobacter</taxon>
    </lineage>
</organism>
<name>A0A419T1C8_9FIRM</name>
<dbReference type="Proteomes" id="UP000284177">
    <property type="component" value="Unassembled WGS sequence"/>
</dbReference>
<evidence type="ECO:0000256" key="1">
    <source>
        <dbReference type="SAM" id="Phobius"/>
    </source>
</evidence>
<gene>
    <name evidence="2" type="ORF">BET03_03625</name>
</gene>
<proteinExistence type="predicted"/>
<evidence type="ECO:0000313" key="2">
    <source>
        <dbReference type="EMBL" id="RKD31229.1"/>
    </source>
</evidence>
<accession>A0A419T1C8</accession>
<keyword evidence="1" id="KW-1133">Transmembrane helix</keyword>